<sequence length="96" mass="10274">MIGKEIAKAADLDPRAALDVTRLLVGTRQAHALAVHDLSLNTVPIVIARALDAHDDQLNSDAIAFMNELGESGYIDLARKVEAARNGTITKDDVPD</sequence>
<dbReference type="RefSeq" id="WP_129188965.1">
    <property type="nucleotide sequence ID" value="NZ_CP035491.1"/>
</dbReference>
<dbReference type="Proteomes" id="UP000291259">
    <property type="component" value="Chromosome"/>
</dbReference>
<evidence type="ECO:0000313" key="1">
    <source>
        <dbReference type="EMBL" id="QAY72590.1"/>
    </source>
</evidence>
<dbReference type="KEGG" id="agf:ET445_03745"/>
<proteinExistence type="predicted"/>
<dbReference type="AlphaFoldDB" id="A0A4P6F8Z1"/>
<protein>
    <submittedName>
        <fullName evidence="1">Uncharacterized protein</fullName>
    </submittedName>
</protein>
<reference evidence="1 2" key="1">
    <citation type="submission" date="2019-01" db="EMBL/GenBank/DDBJ databases">
        <title>Genome sequencing of strain FW100M-8.</title>
        <authorList>
            <person name="Heo J."/>
            <person name="Kim S.-J."/>
            <person name="Kim J.-S."/>
            <person name="Hong S.-B."/>
            <person name="Kwon S.-W."/>
        </authorList>
    </citation>
    <scope>NUCLEOTIDE SEQUENCE [LARGE SCALE GENOMIC DNA]</scope>
    <source>
        <strain evidence="1 2">FW100M-8</strain>
    </source>
</reference>
<keyword evidence="2" id="KW-1185">Reference proteome</keyword>
<name>A0A4P6F8Z1_9MICO</name>
<organism evidence="1 2">
    <name type="scientific">Agromyces protaetiae</name>
    <dbReference type="NCBI Taxonomy" id="2509455"/>
    <lineage>
        <taxon>Bacteria</taxon>
        <taxon>Bacillati</taxon>
        <taxon>Actinomycetota</taxon>
        <taxon>Actinomycetes</taxon>
        <taxon>Micrococcales</taxon>
        <taxon>Microbacteriaceae</taxon>
        <taxon>Agromyces</taxon>
    </lineage>
</organism>
<dbReference type="EMBL" id="CP035491">
    <property type="protein sequence ID" value="QAY72590.1"/>
    <property type="molecule type" value="Genomic_DNA"/>
</dbReference>
<accession>A0A4P6F8Z1</accession>
<evidence type="ECO:0000313" key="2">
    <source>
        <dbReference type="Proteomes" id="UP000291259"/>
    </source>
</evidence>
<dbReference type="OrthoDB" id="5124912at2"/>
<gene>
    <name evidence="1" type="ORF">ET445_03745</name>
</gene>